<sequence>MTVHLLSFTPRELRHESHRSDRIFDCHQCGRSYQMRHNLVKHLRFECGGQKHFACYLCPARYTQNGKLRQHMLNAHDIFVPPRKTWIRSSCFYESFPPPDTSAMIYDEGTQPTFTKIARARMNSRRNTENTEDQSLQCSACGKKYSLKHNLARHMRFECGGQRRFCCHLCPNKYTQNVSLQRHLSHHHNVLVPVKRRHNGPRKICDGIIYQ</sequence>
<reference evidence="9" key="1">
    <citation type="journal article" date="2018" name="Genome Res.">
        <title>The genomic architecture and molecular evolution of ant odorant receptors.</title>
        <authorList>
            <person name="McKenzie S.K."/>
            <person name="Kronauer D.J.C."/>
        </authorList>
    </citation>
    <scope>NUCLEOTIDE SEQUENCE [LARGE SCALE GENOMIC DNA]</scope>
    <source>
        <strain evidence="9">Clonal line C1</strain>
    </source>
</reference>
<evidence type="ECO:0000256" key="7">
    <source>
        <dbReference type="PROSITE-ProRule" id="PRU00042"/>
    </source>
</evidence>
<evidence type="ECO:0000256" key="5">
    <source>
        <dbReference type="ARBA" id="ARBA00022833"/>
    </source>
</evidence>
<proteinExistence type="predicted"/>
<dbReference type="Gene3D" id="3.30.160.60">
    <property type="entry name" value="Classic Zinc Finger"/>
    <property type="match status" value="2"/>
</dbReference>
<dbReference type="AlphaFoldDB" id="A0A3L8D522"/>
<dbReference type="PANTHER" id="PTHR24394">
    <property type="entry name" value="ZINC FINGER PROTEIN"/>
    <property type="match status" value="1"/>
</dbReference>
<evidence type="ECO:0000256" key="1">
    <source>
        <dbReference type="ARBA" id="ARBA00004123"/>
    </source>
</evidence>
<comment type="subcellular location">
    <subcellularLocation>
        <location evidence="1">Nucleus</location>
    </subcellularLocation>
</comment>
<dbReference type="GO" id="GO:0000981">
    <property type="term" value="F:DNA-binding transcription factor activity, RNA polymerase II-specific"/>
    <property type="evidence" value="ECO:0007669"/>
    <property type="project" value="TreeGrafter"/>
</dbReference>
<dbReference type="Pfam" id="PF00096">
    <property type="entry name" value="zf-C2H2"/>
    <property type="match status" value="3"/>
</dbReference>
<feature type="domain" description="C2H2-type" evidence="8">
    <location>
        <begin position="24"/>
        <end position="51"/>
    </location>
</feature>
<name>A0A3L8D522_OOCBI</name>
<keyword evidence="6" id="KW-0539">Nucleus</keyword>
<reference evidence="9" key="2">
    <citation type="submission" date="2018-07" db="EMBL/GenBank/DDBJ databases">
        <authorList>
            <person name="Mckenzie S.K."/>
            <person name="Kronauer D.J.C."/>
        </authorList>
    </citation>
    <scope>NUCLEOTIDE SEQUENCE</scope>
    <source>
        <strain evidence="9">Clonal line C1</strain>
    </source>
</reference>
<accession>A0A3L8D522</accession>
<evidence type="ECO:0000256" key="6">
    <source>
        <dbReference type="ARBA" id="ARBA00023242"/>
    </source>
</evidence>
<comment type="caution">
    <text evidence="9">The sequence shown here is derived from an EMBL/GenBank/DDBJ whole genome shotgun (WGS) entry which is preliminary data.</text>
</comment>
<dbReference type="SUPFAM" id="SSF57667">
    <property type="entry name" value="beta-beta-alpha zinc fingers"/>
    <property type="match status" value="2"/>
</dbReference>
<dbReference type="PANTHER" id="PTHR24394:SF29">
    <property type="entry name" value="MYONEURIN"/>
    <property type="match status" value="1"/>
</dbReference>
<evidence type="ECO:0000256" key="4">
    <source>
        <dbReference type="ARBA" id="ARBA00022771"/>
    </source>
</evidence>
<feature type="domain" description="C2H2-type" evidence="8">
    <location>
        <begin position="136"/>
        <end position="163"/>
    </location>
</feature>
<evidence type="ECO:0000256" key="3">
    <source>
        <dbReference type="ARBA" id="ARBA00022737"/>
    </source>
</evidence>
<dbReference type="InterPro" id="IPR013087">
    <property type="entry name" value="Znf_C2H2_type"/>
</dbReference>
<dbReference type="OrthoDB" id="7552021at2759"/>
<protein>
    <recommendedName>
        <fullName evidence="8">C2H2-type domain-containing protein</fullName>
    </recommendedName>
</protein>
<dbReference type="Proteomes" id="UP000279307">
    <property type="component" value="Chromosome 14"/>
</dbReference>
<dbReference type="GO" id="GO:0008270">
    <property type="term" value="F:zinc ion binding"/>
    <property type="evidence" value="ECO:0007669"/>
    <property type="project" value="UniProtKB-KW"/>
</dbReference>
<gene>
    <name evidence="9" type="ORF">DMN91_012835</name>
</gene>
<keyword evidence="4 7" id="KW-0863">Zinc-finger</keyword>
<evidence type="ECO:0000256" key="2">
    <source>
        <dbReference type="ARBA" id="ARBA00022723"/>
    </source>
</evidence>
<feature type="domain" description="C2H2-type" evidence="8">
    <location>
        <begin position="165"/>
        <end position="193"/>
    </location>
</feature>
<dbReference type="EMBL" id="QOIP01000014">
    <property type="protein sequence ID" value="RLU14948.1"/>
    <property type="molecule type" value="Genomic_DNA"/>
</dbReference>
<dbReference type="GO" id="GO:0005634">
    <property type="term" value="C:nucleus"/>
    <property type="evidence" value="ECO:0007669"/>
    <property type="project" value="UniProtKB-SubCell"/>
</dbReference>
<keyword evidence="5" id="KW-0862">Zinc</keyword>
<organism evidence="9">
    <name type="scientific">Ooceraea biroi</name>
    <name type="common">Clonal raider ant</name>
    <name type="synonym">Cerapachys biroi</name>
    <dbReference type="NCBI Taxonomy" id="2015173"/>
    <lineage>
        <taxon>Eukaryota</taxon>
        <taxon>Metazoa</taxon>
        <taxon>Ecdysozoa</taxon>
        <taxon>Arthropoda</taxon>
        <taxon>Hexapoda</taxon>
        <taxon>Insecta</taxon>
        <taxon>Pterygota</taxon>
        <taxon>Neoptera</taxon>
        <taxon>Endopterygota</taxon>
        <taxon>Hymenoptera</taxon>
        <taxon>Apocrita</taxon>
        <taxon>Aculeata</taxon>
        <taxon>Formicoidea</taxon>
        <taxon>Formicidae</taxon>
        <taxon>Dorylinae</taxon>
        <taxon>Ooceraea</taxon>
    </lineage>
</organism>
<dbReference type="PROSITE" id="PS00028">
    <property type="entry name" value="ZINC_FINGER_C2H2_1"/>
    <property type="match status" value="2"/>
</dbReference>
<keyword evidence="2" id="KW-0479">Metal-binding</keyword>
<dbReference type="InterPro" id="IPR036236">
    <property type="entry name" value="Znf_C2H2_sf"/>
</dbReference>
<evidence type="ECO:0000313" key="9">
    <source>
        <dbReference type="EMBL" id="RLU14948.1"/>
    </source>
</evidence>
<evidence type="ECO:0000259" key="8">
    <source>
        <dbReference type="PROSITE" id="PS50157"/>
    </source>
</evidence>
<keyword evidence="3" id="KW-0677">Repeat</keyword>
<dbReference type="PROSITE" id="PS50157">
    <property type="entry name" value="ZINC_FINGER_C2H2_2"/>
    <property type="match status" value="3"/>
</dbReference>
<dbReference type="SMART" id="SM00355">
    <property type="entry name" value="ZnF_C2H2"/>
    <property type="match status" value="4"/>
</dbReference>